<keyword evidence="8" id="KW-0548">Nucleotidyltransferase</keyword>
<accession>A0A8K1XHD3</accession>
<dbReference type="PROSITE" id="PS50525">
    <property type="entry name" value="RDRP_SSRNA_NEG_SEG"/>
    <property type="match status" value="1"/>
</dbReference>
<dbReference type="RefSeq" id="YP_010840784.1">
    <property type="nucleotide sequence ID" value="NC_079023.1"/>
</dbReference>
<dbReference type="GO" id="GO:0003968">
    <property type="term" value="F:RNA-directed RNA polymerase activity"/>
    <property type="evidence" value="ECO:0007669"/>
    <property type="project" value="UniProtKB-KW"/>
</dbReference>
<feature type="domain" description="RdRp catalytic" evidence="7">
    <location>
        <begin position="946"/>
        <end position="1119"/>
    </location>
</feature>
<evidence type="ECO:0000313" key="10">
    <source>
        <dbReference type="Proteomes" id="UP001156840"/>
    </source>
</evidence>
<evidence type="ECO:0000256" key="1">
    <source>
        <dbReference type="ARBA" id="ARBA00012494"/>
    </source>
</evidence>
<dbReference type="EMBL" id="MZ209987">
    <property type="protein sequence ID" value="UHR49922.1"/>
    <property type="molecule type" value="Genomic_RNA"/>
</dbReference>
<organism evidence="8">
    <name type="scientific">Fushun phasmavirus 1</name>
    <dbReference type="NCBI Taxonomy" id="2905464"/>
    <lineage>
        <taxon>Viruses</taxon>
        <taxon>Riboviria</taxon>
        <taxon>Orthornavirae</taxon>
        <taxon>Negarnaviricota</taxon>
        <taxon>Polyploviricotina</taxon>
        <taxon>Bunyaviricetes</taxon>
        <taxon>Elliovirales</taxon>
        <taxon>Phasmaviridae</taxon>
        <taxon>Orthophasmavirus</taxon>
        <taxon>Orthophasmavirus sogatellae</taxon>
    </lineage>
</organism>
<evidence type="ECO:0000313" key="8">
    <source>
        <dbReference type="EMBL" id="UHR49875.1"/>
    </source>
</evidence>
<keyword evidence="10" id="KW-1185">Reference proteome</keyword>
<reference evidence="8" key="1">
    <citation type="submission" date="2021-05" db="EMBL/GenBank/DDBJ databases">
        <authorList>
            <person name="Feng G."/>
        </authorList>
    </citation>
    <scope>NUCLEOTIDE SEQUENCE</scope>
    <source>
        <strain evidence="9">BBFSFS228</strain>
        <strain evidence="8">BBTJFY142345</strain>
    </source>
</reference>
<name>A0A8K1XHD3_9VIRU</name>
<dbReference type="InterPro" id="IPR007099">
    <property type="entry name" value="RNA-dir_pol_NSvirus"/>
</dbReference>
<sequence length="2108" mass="241350">MAGYRRMIEYAGQRDRGPQDPTVVELNPVTQIEIVISDISDKYKAHIRDGTKEPFDSAVNDYLNVRNNRHDLWVELLEVMMASKGVDVGDIRVDRFVGTLLDRNFELPNVPDSIARKTPDILFCPENSDTVIVGDVAVAVNAESRNRDKFMKYDDVMTYFKQAGLNVVWKPLIVDVHLDNVQQAIDEFVSCDLADASPAAMTKTKKYHTLCNVVMENIRSNTTDRVQFERTLQRADRSEDSDYHFELPALRNCPQIEAVNPVRPESEVIEMIKEETIKMMRGKYFDDGYEETEKAFDELIDSYKDKPHTEPKSTLKVVSNCHYVERSTNHDLILDYIEDISRVNNPDTNMVRDYVLDLLPSSAQLEKMKGFTNDNKTEAKTYKVYGKHQYSINRSNNPLTMDLKIKLTIGKKNANIKKPVEVVDPAEHDSCVDFIKNSINYYGSPSNKPPYLTDTWDAHNNVERENTGYEKAIYDYVRKTNGAQLGHALSNFYSRLMHLSTSLGSRDNVFVPPNSSFIAVIPKEHAPISKKNCDIPLIFITRSRITDHELPNVEAEHVIKGLDFVYYVSKLCRLNMDKISCWDQAGFRLVACCSHLLSRIRSLESIKSKVIGTLTYYMLDSHQKTSEYLDLLKYISFMPYSDISRLSHLVLDKMNLMMKTRLDVWTLLSLRKFMLSLSDKSKLNARKPRVELFNAMMTRESLGMVMNLPSFFDNNVRHSTIEEYIEEVTMINIVRPKHLYGSQFMDASISKTAEWNNDYEEEKQKYGEWVTTGYDDGDYPFNAKFAFCTDAIIYAQRHYQETAGISVNKVNNTLNSTNMVGFMHKNCSLRGATKEENERTNDFDFHTTSMEACLNVYNAKRYVDKECTVKQIAADFLNKEIPMSFAMSEKDQRGGGRPISTPTLGSKAALMMVEKPEQSIGTHSYNNILVEGKNKLKEQSESYKSTVANASIKGYKMVFQLTEDQTKFSENDNIHKFKPYIQNNTILHEGIRKMQLMGLDRLVNRNHLVHRLPKSVINDPKLSKHINHNRTGVKAIIGWPQGMLNNISTSIHTIADHWITDAYNKAFPESQIYASGLVHSDDSWTTVACNEVEDFQRFAIFRMLAKKMFCLKLNEKKLWGSRYLGELVSNYNINGNVHLPISKTIANSFGNLMYQNWNIDVHNQISALQQAYRNGATIPTLIMLKTILRQQLISSYQVKGLQRELLSTLPVDLGGFPSESAFELAVCGVNVNYANLYNFYDSHPEDKASIIVRRAMTLSVLKNKGRTMTPAHCFSDPVVSKKYNEDIRLAADDHEVANEDYATSAIAHRGDIFTAVKHIMPKSRKITKTVQAIEMLPFESDDLEMIVTRPTRLSQALGHLKSQTSTILYKLASEHYTQSTRRLAVSQAIQSSGKTVRLLSYPPMTMNDMLELLLKMDKINLLGMDNIKMAFIDECPISGIVGSIVNHSELTPVGSDKRKIINKMPNVVNKFTTISRLQHVLLHIIDIKLGTDYVDKHALNAEPIGILDTDANLILKRFSGYFATYTVKYACNLIMQQYLYSTKSRLWMQPFLRTDSELNFLSDLYGKTLSSTASYRVEINNGSVTQVTTDSQIVNTLYSVEVLNTVYKDKFIATHIGNKTVIEALNEVDHAKLNTDDYLKFAIMMYHLNDERRYLDHYDRNKMYSQYYIERQRRDQRGVYVGDFKCKVKYGRTVMIIDSRRGKVSLEVSRAEIRDITSAMQIFVKRNFPQKQYKIPQQWGECQLWVGKDIYSELYLCLYANQYTYIKSTKSTYSIPISINNRLVMERGLDDVAPIAYHIDANLRVVEKEIHAGNRTDRHRVGAAKQNMSVPLVNQVVLIEDLVEEMHNSDLIKDGLIFNVTMRRYYANSKERYQYCVSRSMSGINSKPLLDMYINIFNQFHYEIKDYEINEEELIMETIYYDILGDTTPASFLTQHMDAAPESLDAVQAEFEICHDDRTGSLVKHSNLKMLFCKIASGSVDKRLVEDTLLAFIKSATISTQMADMGNYGSWEDIVIIDELTANAELNVDTQDPSLIVFIIGSGLNSNAVLQTYDLVKMFWAATGDVDNPRAIGLAKRMVNEILRIVTGERYIDPEDNFRAYVREKFNF</sequence>
<protein>
    <recommendedName>
        <fullName evidence="2">RNA-directed RNA polymerase L</fullName>
        <ecNumber evidence="1">2.7.7.48</ecNumber>
    </recommendedName>
    <alternativeName>
        <fullName evidence="4">Large structural protein</fullName>
    </alternativeName>
    <alternativeName>
        <fullName evidence="6">Replicase</fullName>
    </alternativeName>
    <alternativeName>
        <fullName evidence="5">Transcriptase</fullName>
    </alternativeName>
</protein>
<evidence type="ECO:0000256" key="3">
    <source>
        <dbReference type="ARBA" id="ARBA00022679"/>
    </source>
</evidence>
<evidence type="ECO:0000256" key="4">
    <source>
        <dbReference type="ARBA" id="ARBA00030285"/>
    </source>
</evidence>
<dbReference type="GeneID" id="80554418"/>
<keyword evidence="8" id="KW-0696">RNA-directed RNA polymerase</keyword>
<dbReference type="GO" id="GO:0039694">
    <property type="term" value="P:viral RNA genome replication"/>
    <property type="evidence" value="ECO:0007669"/>
    <property type="project" value="InterPro"/>
</dbReference>
<evidence type="ECO:0000259" key="7">
    <source>
        <dbReference type="PROSITE" id="PS50525"/>
    </source>
</evidence>
<evidence type="ECO:0000256" key="2">
    <source>
        <dbReference type="ARBA" id="ARBA00018602"/>
    </source>
</evidence>
<dbReference type="EMBL" id="MZ209608">
    <property type="protein sequence ID" value="UHR49875.1"/>
    <property type="molecule type" value="Viral_cRNA"/>
</dbReference>
<dbReference type="Proteomes" id="UP001156840">
    <property type="component" value="Genome"/>
</dbReference>
<evidence type="ECO:0000256" key="6">
    <source>
        <dbReference type="ARBA" id="ARBA00031012"/>
    </source>
</evidence>
<keyword evidence="3" id="KW-0808">Transferase</keyword>
<dbReference type="KEGG" id="vg:80554418"/>
<dbReference type="EC" id="2.7.7.48" evidence="1"/>
<proteinExistence type="predicted"/>
<evidence type="ECO:0000313" key="9">
    <source>
        <dbReference type="EMBL" id="UHR49922.1"/>
    </source>
</evidence>
<evidence type="ECO:0000256" key="5">
    <source>
        <dbReference type="ARBA" id="ARBA00030436"/>
    </source>
</evidence>